<sequence>MNQAASNEVVIRKFYTAFASKDASTMASCYHQEVVFEDPAFGKLNGVEASKMWEMLLTRSKDLAVVFSNVQTTEKQGAADWVATYTFSRTGNKVINSIHAIFEFKDGKIIKHTDSFNLSKWFVSAFGWKGLLFAYIPFLKNKFKQQAKKTLTDYIAKNQ</sequence>
<keyword evidence="4" id="KW-1185">Reference proteome</keyword>
<dbReference type="SUPFAM" id="SSF54427">
    <property type="entry name" value="NTF2-like"/>
    <property type="match status" value="1"/>
</dbReference>
<dbReference type="OrthoDB" id="391735at2"/>
<gene>
    <name evidence="3" type="ORF">SanaruYs_13130</name>
</gene>
<organism evidence="3 4">
    <name type="scientific">Chryseotalea sanaruensis</name>
    <dbReference type="NCBI Taxonomy" id="2482724"/>
    <lineage>
        <taxon>Bacteria</taxon>
        <taxon>Pseudomonadati</taxon>
        <taxon>Bacteroidota</taxon>
        <taxon>Cytophagia</taxon>
        <taxon>Cytophagales</taxon>
        <taxon>Chryseotaleaceae</taxon>
        <taxon>Chryseotalea</taxon>
    </lineage>
</organism>
<proteinExistence type="predicted"/>
<comment type="caution">
    <text evidence="3">The sequence shown here is derived from an EMBL/GenBank/DDBJ whole genome shotgun (WGS) entry which is preliminary data.</text>
</comment>
<accession>A0A401U872</accession>
<dbReference type="Pfam" id="PF12680">
    <property type="entry name" value="SnoaL_2"/>
    <property type="match status" value="1"/>
</dbReference>
<dbReference type="EMBL" id="BHXQ01000002">
    <property type="protein sequence ID" value="GCC51093.1"/>
    <property type="molecule type" value="Genomic_DNA"/>
</dbReference>
<evidence type="ECO:0000313" key="3">
    <source>
        <dbReference type="EMBL" id="GCC51093.1"/>
    </source>
</evidence>
<dbReference type="RefSeq" id="WP_127121733.1">
    <property type="nucleotide sequence ID" value="NZ_BHXQ01000002.1"/>
</dbReference>
<dbReference type="InterPro" id="IPR032710">
    <property type="entry name" value="NTF2-like_dom_sf"/>
</dbReference>
<feature type="domain" description="SnoaL-like" evidence="2">
    <location>
        <begin position="11"/>
        <end position="112"/>
    </location>
</feature>
<evidence type="ECO:0000259" key="2">
    <source>
        <dbReference type="Pfam" id="PF12680"/>
    </source>
</evidence>
<feature type="transmembrane region" description="Helical" evidence="1">
    <location>
        <begin position="121"/>
        <end position="139"/>
    </location>
</feature>
<dbReference type="InterPro" id="IPR037401">
    <property type="entry name" value="SnoaL-like"/>
</dbReference>
<dbReference type="Proteomes" id="UP000288227">
    <property type="component" value="Unassembled WGS sequence"/>
</dbReference>
<evidence type="ECO:0000256" key="1">
    <source>
        <dbReference type="SAM" id="Phobius"/>
    </source>
</evidence>
<dbReference type="AlphaFoldDB" id="A0A401U872"/>
<keyword evidence="1" id="KW-1133">Transmembrane helix</keyword>
<reference evidence="3 4" key="1">
    <citation type="submission" date="2018-11" db="EMBL/GenBank/DDBJ databases">
        <title>Chryseotalea sanarue gen. nov., sp., nov., a member of the family Cytophagaceae, isolated from a brackish lake in Hamamatsu Japan.</title>
        <authorList>
            <person name="Maejima Y."/>
            <person name="Iino T."/>
            <person name="Muraguchi Y."/>
            <person name="Fukuda K."/>
            <person name="Ohkuma M."/>
            <person name="Moriuchi R."/>
            <person name="Dohra H."/>
            <person name="Kimbara K."/>
            <person name="Shintani M."/>
        </authorList>
    </citation>
    <scope>NUCLEOTIDE SEQUENCE [LARGE SCALE GENOMIC DNA]</scope>
    <source>
        <strain evidence="3 4">Ys</strain>
    </source>
</reference>
<dbReference type="Gene3D" id="3.10.450.50">
    <property type="match status" value="1"/>
</dbReference>
<keyword evidence="1" id="KW-0472">Membrane</keyword>
<keyword evidence="1" id="KW-0812">Transmembrane</keyword>
<name>A0A401U872_9BACT</name>
<protein>
    <submittedName>
        <fullName evidence="3">Nuclear transport factor 2 family protein</fullName>
    </submittedName>
</protein>
<evidence type="ECO:0000313" key="4">
    <source>
        <dbReference type="Proteomes" id="UP000288227"/>
    </source>
</evidence>